<evidence type="ECO:0000256" key="1">
    <source>
        <dbReference type="SAM" id="Phobius"/>
    </source>
</evidence>
<sequence length="138" mass="14902">MIGSWRWTAGFACFGAILTFLFSLGHNPLGTTAMRALYAFVAFGLLSMLARFALTQLLRPAHLPGPPQPIADEARGAVLDMTTPGDDESLSDLMKQQWTGAGGEPVAGFQPLTPPKLVSLDHPEPEEVVQAIRRLTDE</sequence>
<organism evidence="2 3">
    <name type="scientific">Cohnella nanjingensis</name>
    <dbReference type="NCBI Taxonomy" id="1387779"/>
    <lineage>
        <taxon>Bacteria</taxon>
        <taxon>Bacillati</taxon>
        <taxon>Bacillota</taxon>
        <taxon>Bacilli</taxon>
        <taxon>Bacillales</taxon>
        <taxon>Paenibacillaceae</taxon>
        <taxon>Cohnella</taxon>
    </lineage>
</organism>
<protein>
    <submittedName>
        <fullName evidence="2">Uncharacterized protein</fullName>
    </submittedName>
</protein>
<proteinExistence type="predicted"/>
<gene>
    <name evidence="2" type="ORF">H7C19_33230</name>
</gene>
<dbReference type="AlphaFoldDB" id="A0A7X0VIS7"/>
<keyword evidence="1" id="KW-0472">Membrane</keyword>
<evidence type="ECO:0000313" key="3">
    <source>
        <dbReference type="Proteomes" id="UP000547209"/>
    </source>
</evidence>
<accession>A0A7X0VIS7</accession>
<dbReference type="EMBL" id="JACJVP010000079">
    <property type="protein sequence ID" value="MBB6675535.1"/>
    <property type="molecule type" value="Genomic_DNA"/>
</dbReference>
<dbReference type="Proteomes" id="UP000547209">
    <property type="component" value="Unassembled WGS sequence"/>
</dbReference>
<evidence type="ECO:0000313" key="2">
    <source>
        <dbReference type="EMBL" id="MBB6675535.1"/>
    </source>
</evidence>
<dbReference type="RefSeq" id="WP_185673387.1">
    <property type="nucleotide sequence ID" value="NZ_JACJVP010000079.1"/>
</dbReference>
<reference evidence="2 3" key="1">
    <citation type="submission" date="2020-08" db="EMBL/GenBank/DDBJ databases">
        <title>Cohnella phylogeny.</title>
        <authorList>
            <person name="Dunlap C."/>
        </authorList>
    </citation>
    <scope>NUCLEOTIDE SEQUENCE [LARGE SCALE GENOMIC DNA]</scope>
    <source>
        <strain evidence="2 3">DSM 28246</strain>
    </source>
</reference>
<name>A0A7X0VIS7_9BACL</name>
<feature type="transmembrane region" description="Helical" evidence="1">
    <location>
        <begin position="7"/>
        <end position="24"/>
    </location>
</feature>
<feature type="transmembrane region" description="Helical" evidence="1">
    <location>
        <begin position="36"/>
        <end position="54"/>
    </location>
</feature>
<comment type="caution">
    <text evidence="2">The sequence shown here is derived from an EMBL/GenBank/DDBJ whole genome shotgun (WGS) entry which is preliminary data.</text>
</comment>
<keyword evidence="1" id="KW-1133">Transmembrane helix</keyword>
<keyword evidence="3" id="KW-1185">Reference proteome</keyword>
<keyword evidence="1" id="KW-0812">Transmembrane</keyword>